<reference evidence="3" key="1">
    <citation type="submission" date="2016-10" db="EMBL/GenBank/DDBJ databases">
        <authorList>
            <person name="Varghese N."/>
            <person name="Submissions S."/>
        </authorList>
    </citation>
    <scope>NUCLEOTIDE SEQUENCE [LARGE SCALE GENOMIC DNA]</scope>
    <source>
        <strain evidence="3">DSM 26348</strain>
    </source>
</reference>
<proteinExistence type="predicted"/>
<evidence type="ECO:0000313" key="2">
    <source>
        <dbReference type="EMBL" id="SFJ44459.1"/>
    </source>
</evidence>
<feature type="compositionally biased region" description="Polar residues" evidence="1">
    <location>
        <begin position="45"/>
        <end position="66"/>
    </location>
</feature>
<protein>
    <submittedName>
        <fullName evidence="2">Uncharacterized protein</fullName>
    </submittedName>
</protein>
<gene>
    <name evidence="2" type="ORF">SAMN05421753_120101</name>
</gene>
<accession>A0A1I3RFH7</accession>
<dbReference type="RefSeq" id="WP_139228651.1">
    <property type="nucleotide sequence ID" value="NZ_FOQD01000020.1"/>
</dbReference>
<name>A0A1I3RFH7_9PLAN</name>
<dbReference type="AlphaFoldDB" id="A0A1I3RFH7"/>
<organism evidence="2 3">
    <name type="scientific">Planctomicrobium piriforme</name>
    <dbReference type="NCBI Taxonomy" id="1576369"/>
    <lineage>
        <taxon>Bacteria</taxon>
        <taxon>Pseudomonadati</taxon>
        <taxon>Planctomycetota</taxon>
        <taxon>Planctomycetia</taxon>
        <taxon>Planctomycetales</taxon>
        <taxon>Planctomycetaceae</taxon>
        <taxon>Planctomicrobium</taxon>
    </lineage>
</organism>
<feature type="region of interest" description="Disordered" evidence="1">
    <location>
        <begin position="1"/>
        <end position="66"/>
    </location>
</feature>
<dbReference type="Proteomes" id="UP000199518">
    <property type="component" value="Unassembled WGS sequence"/>
</dbReference>
<evidence type="ECO:0000256" key="1">
    <source>
        <dbReference type="SAM" id="MobiDB-lite"/>
    </source>
</evidence>
<evidence type="ECO:0000313" key="3">
    <source>
        <dbReference type="Proteomes" id="UP000199518"/>
    </source>
</evidence>
<dbReference type="EMBL" id="FOQD01000020">
    <property type="protein sequence ID" value="SFJ44459.1"/>
    <property type="molecule type" value="Genomic_DNA"/>
</dbReference>
<keyword evidence="3" id="KW-1185">Reference proteome</keyword>
<feature type="compositionally biased region" description="Polar residues" evidence="1">
    <location>
        <begin position="1"/>
        <end position="37"/>
    </location>
</feature>
<sequence length="66" mass="7158">MSQQQDQKRAQGQSGNQLNQSCGTGNKAGQQQHSQGTKGEGECCNEQQQPGQKQRQISQPGSSQNR</sequence>